<dbReference type="PANTHER" id="PTHR36290:SF1">
    <property type="entry name" value="RIKEN CDNA D630039A03 GENE"/>
    <property type="match status" value="1"/>
</dbReference>
<feature type="region of interest" description="Disordered" evidence="1">
    <location>
        <begin position="193"/>
        <end position="229"/>
    </location>
</feature>
<evidence type="ECO:0000259" key="2">
    <source>
        <dbReference type="Pfam" id="PF15733"/>
    </source>
</evidence>
<dbReference type="PANTHER" id="PTHR36290">
    <property type="entry name" value="RIKEN CDNA D630039A03 GENE"/>
    <property type="match status" value="1"/>
</dbReference>
<dbReference type="Pfam" id="PF15733">
    <property type="entry name" value="DUF4682"/>
    <property type="match status" value="1"/>
</dbReference>
<feature type="region of interest" description="Disordered" evidence="1">
    <location>
        <begin position="154"/>
        <end position="179"/>
    </location>
</feature>
<proteinExistence type="predicted"/>
<dbReference type="InParanoid" id="A0A3P9ACJ1"/>
<reference evidence="3" key="3">
    <citation type="submission" date="2025-08" db="UniProtKB">
        <authorList>
            <consortium name="Ensembl"/>
        </authorList>
    </citation>
    <scope>IDENTIFICATION</scope>
</reference>
<feature type="domain" description="TBC1" evidence="2">
    <location>
        <begin position="46"/>
        <end position="124"/>
    </location>
</feature>
<feature type="compositionally biased region" description="Basic and acidic residues" evidence="1">
    <location>
        <begin position="154"/>
        <end position="163"/>
    </location>
</feature>
<dbReference type="Ensembl" id="ENSELUT00000028899.3">
    <property type="protein sequence ID" value="ENSELUP00000038457.1"/>
    <property type="gene ID" value="ENSELUG00000018316.3"/>
</dbReference>
<evidence type="ECO:0000256" key="1">
    <source>
        <dbReference type="SAM" id="MobiDB-lite"/>
    </source>
</evidence>
<dbReference type="AlphaFoldDB" id="A0A3P9ACJ1"/>
<evidence type="ECO:0000313" key="4">
    <source>
        <dbReference type="Proteomes" id="UP000265140"/>
    </source>
</evidence>
<dbReference type="GeneTree" id="ENSGT00940000174963"/>
<reference evidence="3" key="4">
    <citation type="submission" date="2025-09" db="UniProtKB">
        <authorList>
            <consortium name="Ensembl"/>
        </authorList>
    </citation>
    <scope>IDENTIFICATION</scope>
</reference>
<organism evidence="3 4">
    <name type="scientific">Esox lucius</name>
    <name type="common">Northern pike</name>
    <dbReference type="NCBI Taxonomy" id="8010"/>
    <lineage>
        <taxon>Eukaryota</taxon>
        <taxon>Metazoa</taxon>
        <taxon>Chordata</taxon>
        <taxon>Craniata</taxon>
        <taxon>Vertebrata</taxon>
        <taxon>Euteleostomi</taxon>
        <taxon>Actinopterygii</taxon>
        <taxon>Neopterygii</taxon>
        <taxon>Teleostei</taxon>
        <taxon>Protacanthopterygii</taxon>
        <taxon>Esociformes</taxon>
        <taxon>Esocidae</taxon>
        <taxon>Esox</taxon>
    </lineage>
</organism>
<dbReference type="Proteomes" id="UP000265140">
    <property type="component" value="Chromosome 21"/>
</dbReference>
<dbReference type="InterPro" id="IPR032738">
    <property type="entry name" value="Tbc1d30_C"/>
</dbReference>
<keyword evidence="4" id="KW-1185">Reference proteome</keyword>
<protein>
    <recommendedName>
        <fullName evidence="2">TBC1 domain-containing protein</fullName>
    </recommendedName>
</protein>
<dbReference type="OMA" id="MVNAVWI"/>
<sequence>MLSCCGFSPPCSWEATCSRSCCETVIGDVKKEDRSEIVAELTRMDIALLREQYNWIKEKQKLQTQVVLFTEMSGQPLINVVPVNQEMKNTREMERLVSEAKIDIVGELDGNTWRTHLGVHRRKNIIIPTHPNPTVSSTNCSSFKSLSEHCAETSSEKILRDSDSAEMSTSNSISGSHKLSGLSVMSRRLSLGDHGPSPVLSSGLHYPFPKRKGPNKSEAARRLGMYASF</sequence>
<evidence type="ECO:0000313" key="3">
    <source>
        <dbReference type="Ensembl" id="ENSELUP00000038457.1"/>
    </source>
</evidence>
<feature type="compositionally biased region" description="Polar residues" evidence="1">
    <location>
        <begin position="165"/>
        <end position="177"/>
    </location>
</feature>
<accession>A0A3P9ACJ1</accession>
<name>A0A3P9ACJ1_ESOLU</name>
<reference evidence="4" key="1">
    <citation type="journal article" date="2014" name="PLoS ONE">
        <title>The genome and linkage map of the northern pike (Esox lucius): conserved synteny revealed between the salmonid sister group and the Neoteleostei.</title>
        <authorList>
            <person name="Rondeau E.B."/>
            <person name="Minkley D.R."/>
            <person name="Leong J.S."/>
            <person name="Messmer A.M."/>
            <person name="Jantzen J.R."/>
            <person name="von Schalburg K.R."/>
            <person name="Lemon C."/>
            <person name="Bird N.H."/>
            <person name="Koop B.F."/>
        </authorList>
    </citation>
    <scope>NUCLEOTIDE SEQUENCE</scope>
</reference>
<reference evidence="3" key="2">
    <citation type="submission" date="2020-02" db="EMBL/GenBank/DDBJ databases">
        <title>Esox lucius (northern pike) genome, fEsoLuc1, primary haplotype.</title>
        <authorList>
            <person name="Myers G."/>
            <person name="Karagic N."/>
            <person name="Meyer A."/>
            <person name="Pippel M."/>
            <person name="Reichard M."/>
            <person name="Winkler S."/>
            <person name="Tracey A."/>
            <person name="Sims Y."/>
            <person name="Howe K."/>
            <person name="Rhie A."/>
            <person name="Formenti G."/>
            <person name="Durbin R."/>
            <person name="Fedrigo O."/>
            <person name="Jarvis E.D."/>
        </authorList>
    </citation>
    <scope>NUCLEOTIDE SEQUENCE [LARGE SCALE GENOMIC DNA]</scope>
</reference>
<dbReference type="Bgee" id="ENSELUG00000018316">
    <property type="expression patterns" value="Expressed in stomach and 15 other cell types or tissues"/>
</dbReference>